<dbReference type="AlphaFoldDB" id="A0A5C8LY19"/>
<evidence type="ECO:0000259" key="2">
    <source>
        <dbReference type="PROSITE" id="PS50883"/>
    </source>
</evidence>
<dbReference type="InterPro" id="IPR050706">
    <property type="entry name" value="Cyclic-di-GMP_PDE-like"/>
</dbReference>
<dbReference type="Gene3D" id="3.20.20.450">
    <property type="entry name" value="EAL domain"/>
    <property type="match status" value="1"/>
</dbReference>
<reference evidence="4 5" key="1">
    <citation type="submission" date="2019-08" db="EMBL/GenBank/DDBJ databases">
        <title>Draft genome analysis of Rheinheimera tangshanensis isolated from the roots of fresh rice plants (Oryza sativa).</title>
        <authorList>
            <person name="Yu Q."/>
            <person name="Qi Y."/>
            <person name="Zhang H."/>
            <person name="Pu J."/>
        </authorList>
    </citation>
    <scope>NUCLEOTIDE SEQUENCE [LARGE SCALE GENOMIC DNA]</scope>
    <source>
        <strain evidence="4 5">JA3-B52</strain>
    </source>
</reference>
<dbReference type="InterPro" id="IPR001633">
    <property type="entry name" value="EAL_dom"/>
</dbReference>
<proteinExistence type="predicted"/>
<feature type="domain" description="HAMP" evidence="3">
    <location>
        <begin position="183"/>
        <end position="235"/>
    </location>
</feature>
<evidence type="ECO:0000259" key="3">
    <source>
        <dbReference type="PROSITE" id="PS50885"/>
    </source>
</evidence>
<dbReference type="Proteomes" id="UP000321814">
    <property type="component" value="Unassembled WGS sequence"/>
</dbReference>
<dbReference type="Pfam" id="PF00563">
    <property type="entry name" value="EAL"/>
    <property type="match status" value="1"/>
</dbReference>
<keyword evidence="1" id="KW-1133">Transmembrane helix</keyword>
<organism evidence="4 5">
    <name type="scientific">Rheinheimera tangshanensis</name>
    <dbReference type="NCBI Taxonomy" id="400153"/>
    <lineage>
        <taxon>Bacteria</taxon>
        <taxon>Pseudomonadati</taxon>
        <taxon>Pseudomonadota</taxon>
        <taxon>Gammaproteobacteria</taxon>
        <taxon>Chromatiales</taxon>
        <taxon>Chromatiaceae</taxon>
        <taxon>Rheinheimera</taxon>
    </lineage>
</organism>
<dbReference type="PANTHER" id="PTHR33121">
    <property type="entry name" value="CYCLIC DI-GMP PHOSPHODIESTERASE PDEF"/>
    <property type="match status" value="1"/>
</dbReference>
<dbReference type="GO" id="GO:0071111">
    <property type="term" value="F:cyclic-guanylate-specific phosphodiesterase activity"/>
    <property type="evidence" value="ECO:0007669"/>
    <property type="project" value="InterPro"/>
</dbReference>
<sequence>MAHKWWRKLPGISLRTQLHLLIVLVALFTFSFSLYISVQSTQNYLNTQMKSHAQDAATSLGLSMSAYMDDPDLVIAQTMVSAIFDSGYYAELEFKTAKGEVKIKRQNPIEYDEVPQWFVRLFPLSPPFQSSEVNNGWMVAGVLSIQSNPGIAYKTLWQQARQSFYSIALITLFSAFFIQLIVYAVLKPLRRIEVQAQEVGKKNFLQQDKLPFTTDLRSVVKAMNTMVANIQRSFKSLSLQADELKVKVFTDMLTGLGNRRLLEQRFAAEKTEQKAHDLRLHIGMMSLHSLTEVHQRQGFEAADQYILLAVKEFKEMLEAMTNNQLFRLSGSDFIFLSHLGADELEQQVQQLSTKLKLLDSVFYPKGFASVALMEVEPEDNLHHCLSSLDSAIIQRAQQPDLPVMVKDESMLIKPEGRMAWHAVIKDLIQNQNFELWAQPVINADKSVEYIETFVRFYYLHSQLSTAETYAMAEQQGLSLQLDQQVIHFILQQVQNEPDHIYAINLSLGAVSSATFLQWLEKELQLLAGKVRLVFEVSEYSILRAPEETKALMNVIKQNRCKVCIERFGSSMATFKYLQGLNVDYVKIDGAYVSVLNDADNQFFIKTLCQISHGIGIKVLAPHIECEQTMDSCFAAGVNAVQGNWLLAPQKVNAQVKKSVLTQPFINLELVHSPRN</sequence>
<dbReference type="InterPro" id="IPR035919">
    <property type="entry name" value="EAL_sf"/>
</dbReference>
<dbReference type="PROSITE" id="PS50883">
    <property type="entry name" value="EAL"/>
    <property type="match status" value="1"/>
</dbReference>
<protein>
    <submittedName>
        <fullName evidence="4">EAL domain-containing protein</fullName>
    </submittedName>
</protein>
<dbReference type="GO" id="GO:0016020">
    <property type="term" value="C:membrane"/>
    <property type="evidence" value="ECO:0007669"/>
    <property type="project" value="InterPro"/>
</dbReference>
<dbReference type="InterPro" id="IPR032244">
    <property type="entry name" value="LapD_MoxY_N"/>
</dbReference>
<feature type="transmembrane region" description="Helical" evidence="1">
    <location>
        <begin position="20"/>
        <end position="38"/>
    </location>
</feature>
<evidence type="ECO:0000256" key="1">
    <source>
        <dbReference type="SAM" id="Phobius"/>
    </source>
</evidence>
<dbReference type="SUPFAM" id="SSF141868">
    <property type="entry name" value="EAL domain-like"/>
    <property type="match status" value="1"/>
</dbReference>
<dbReference type="OrthoDB" id="5894408at2"/>
<dbReference type="PROSITE" id="PS50885">
    <property type="entry name" value="HAMP"/>
    <property type="match status" value="1"/>
</dbReference>
<evidence type="ECO:0000313" key="4">
    <source>
        <dbReference type="EMBL" id="TXK80549.1"/>
    </source>
</evidence>
<dbReference type="Gene3D" id="3.30.110.200">
    <property type="match status" value="1"/>
</dbReference>
<dbReference type="SUPFAM" id="SSF55073">
    <property type="entry name" value="Nucleotide cyclase"/>
    <property type="match status" value="1"/>
</dbReference>
<feature type="domain" description="EAL" evidence="2">
    <location>
        <begin position="417"/>
        <end position="662"/>
    </location>
</feature>
<accession>A0A5C8LY19</accession>
<gene>
    <name evidence="4" type="ORF">FU839_11395</name>
</gene>
<keyword evidence="1" id="KW-0472">Membrane</keyword>
<name>A0A5C8LY19_9GAMM</name>
<dbReference type="InterPro" id="IPR029787">
    <property type="entry name" value="Nucleotide_cyclase"/>
</dbReference>
<dbReference type="PANTHER" id="PTHR33121:SF79">
    <property type="entry name" value="CYCLIC DI-GMP PHOSPHODIESTERASE PDED-RELATED"/>
    <property type="match status" value="1"/>
</dbReference>
<feature type="transmembrane region" description="Helical" evidence="1">
    <location>
        <begin position="164"/>
        <end position="186"/>
    </location>
</feature>
<dbReference type="SMART" id="SM00267">
    <property type="entry name" value="GGDEF"/>
    <property type="match status" value="1"/>
</dbReference>
<dbReference type="Gene3D" id="6.20.270.20">
    <property type="entry name" value="LapD/MoxY periplasmic domain"/>
    <property type="match status" value="1"/>
</dbReference>
<dbReference type="GO" id="GO:0007165">
    <property type="term" value="P:signal transduction"/>
    <property type="evidence" value="ECO:0007669"/>
    <property type="project" value="InterPro"/>
</dbReference>
<dbReference type="Pfam" id="PF00990">
    <property type="entry name" value="GGDEF"/>
    <property type="match status" value="1"/>
</dbReference>
<dbReference type="InterPro" id="IPR043128">
    <property type="entry name" value="Rev_trsase/Diguanyl_cyclase"/>
</dbReference>
<evidence type="ECO:0000313" key="5">
    <source>
        <dbReference type="Proteomes" id="UP000321814"/>
    </source>
</evidence>
<keyword evidence="5" id="KW-1185">Reference proteome</keyword>
<keyword evidence="1" id="KW-0812">Transmembrane</keyword>
<dbReference type="InterPro" id="IPR000160">
    <property type="entry name" value="GGDEF_dom"/>
</dbReference>
<dbReference type="EMBL" id="VRLR01000006">
    <property type="protein sequence ID" value="TXK80549.1"/>
    <property type="molecule type" value="Genomic_DNA"/>
</dbReference>
<dbReference type="InterPro" id="IPR003660">
    <property type="entry name" value="HAMP_dom"/>
</dbReference>
<dbReference type="Gene3D" id="3.30.70.270">
    <property type="match status" value="1"/>
</dbReference>
<dbReference type="SMART" id="SM00052">
    <property type="entry name" value="EAL"/>
    <property type="match status" value="1"/>
</dbReference>
<dbReference type="RefSeq" id="WP_147904449.1">
    <property type="nucleotide sequence ID" value="NZ_BAAAGC010000010.1"/>
</dbReference>
<dbReference type="CDD" id="cd01948">
    <property type="entry name" value="EAL"/>
    <property type="match status" value="1"/>
</dbReference>
<dbReference type="SMART" id="SM00304">
    <property type="entry name" value="HAMP"/>
    <property type="match status" value="1"/>
</dbReference>
<dbReference type="Pfam" id="PF16448">
    <property type="entry name" value="LapD_MoxY_N"/>
    <property type="match status" value="1"/>
</dbReference>
<comment type="caution">
    <text evidence="4">The sequence shown here is derived from an EMBL/GenBank/DDBJ whole genome shotgun (WGS) entry which is preliminary data.</text>
</comment>
<dbReference type="InterPro" id="IPR042461">
    <property type="entry name" value="LapD_MoxY_peri_C"/>
</dbReference>